<reference evidence="3 4" key="1">
    <citation type="submission" date="2013-09" db="EMBL/GenBank/DDBJ databases">
        <title>Genome sequencing of Phaeobacter antarcticus sp. nov. SM1211.</title>
        <authorList>
            <person name="Zhang X.-Y."/>
            <person name="Liu C."/>
            <person name="Chen X.-L."/>
            <person name="Xie B.-B."/>
            <person name="Qin Q.-L."/>
            <person name="Rong J.-C."/>
            <person name="Zhang Y.-Z."/>
        </authorList>
    </citation>
    <scope>NUCLEOTIDE SEQUENCE [LARGE SCALE GENOMIC DNA]</scope>
    <source>
        <strain evidence="3 4">SM1211</strain>
    </source>
</reference>
<dbReference type="PROSITE" id="PS51208">
    <property type="entry name" value="AUTOTRANSPORTER"/>
    <property type="match status" value="1"/>
</dbReference>
<feature type="domain" description="Autotransporter" evidence="2">
    <location>
        <begin position="521"/>
        <end position="785"/>
    </location>
</feature>
<gene>
    <name evidence="3" type="ORF">P775_14050</name>
</gene>
<feature type="chain" id="PRO_5013963672" description="Autotransporter domain-containing protein" evidence="1">
    <location>
        <begin position="30"/>
        <end position="785"/>
    </location>
</feature>
<dbReference type="AlphaFoldDB" id="A0A2G8RDR9"/>
<keyword evidence="1" id="KW-0732">Signal</keyword>
<feature type="signal peptide" evidence="1">
    <location>
        <begin position="1"/>
        <end position="29"/>
    </location>
</feature>
<proteinExistence type="predicted"/>
<dbReference type="InterPro" id="IPR005546">
    <property type="entry name" value="Autotransporte_beta"/>
</dbReference>
<comment type="caution">
    <text evidence="3">The sequence shown here is derived from an EMBL/GenBank/DDBJ whole genome shotgun (WGS) entry which is preliminary data.</text>
</comment>
<accession>A0A2G8RDR9</accession>
<sequence length="785" mass="78608">MGSVNRRAILLCSAAICAGLCAPTGRAFAASACTPAAPLDGATITCSGSGTGINDSALDSASITVSEGAVVTGSGAQGFEFGDGVRLDNSGSVTGDSDHGIDGGDDAQVTNAGLVTSLTSGDGVHLGDAAKVSNSGTVTAASDGIQTDNTATINNSGSIIANGGDAIKAGNVADVTNSGGLTASDDGIQVDDDGKITNSGTIDAFDRGIDAGDGVTVINSGSITTDDGDGMNVNDNAIITNTGTINSKSDAIQTGGNGTVTNDGKLTGASDGIKIEGTGTAINNGTIIAGDDGIQMDGAGTITNNGTITAVDEAINANVDGARVFNNGSITSGDDGINVATDAYVVNRGSITVTGDQDGIDIDNGTVLNYGTILSKGSEDGIDFDITTAASTVYNYGSITGAHAIETDPADQGAQTVYNYGTLVGTGGTAVNLGQGDDRLVLGRGSIIDGLIEMGTGTDRVEVLDQAARTLRFGSDPEVIRTAGPSIYAQSTLLVIDPAPLSAGDRLMLDTGMTLGHAAVTQDMGLGVWINGLGSSTSTEGSDDAGYDAGLGGVMVGWNSGGDALRWGLWLSWSRDDADLNHEAGDVTHKATVAGLRAQWQASPAMTLSGTAFGGITRTELESGANASGDGKTDGTLWGLTARGNAMLLPMQAARPGLDAALEAGWLQQSFDSYDISGLTGANIGTRDVSGGWSRLEIGLPMELGTGRLRPYAAISASTLDADAIDFSALGSATRFDTTDWDDVSAATAGVRYDMKVGPGLLQAGVEGGSDLLRVNLSFRLPLGG</sequence>
<dbReference type="InterPro" id="IPR036709">
    <property type="entry name" value="Autotransporte_beta_dom_sf"/>
</dbReference>
<organism evidence="3 4">
    <name type="scientific">Puniceibacterium antarcticum</name>
    <dbReference type="NCBI Taxonomy" id="1206336"/>
    <lineage>
        <taxon>Bacteria</taxon>
        <taxon>Pseudomonadati</taxon>
        <taxon>Pseudomonadota</taxon>
        <taxon>Alphaproteobacteria</taxon>
        <taxon>Rhodobacterales</taxon>
        <taxon>Paracoccaceae</taxon>
        <taxon>Puniceibacterium</taxon>
    </lineage>
</organism>
<dbReference type="RefSeq" id="WP_099911451.1">
    <property type="nucleotide sequence ID" value="NZ_AWWI01000096.1"/>
</dbReference>
<evidence type="ECO:0000256" key="1">
    <source>
        <dbReference type="SAM" id="SignalP"/>
    </source>
</evidence>
<evidence type="ECO:0000259" key="2">
    <source>
        <dbReference type="PROSITE" id="PS51208"/>
    </source>
</evidence>
<protein>
    <recommendedName>
        <fullName evidence="2">Autotransporter domain-containing protein</fullName>
    </recommendedName>
</protein>
<dbReference type="SUPFAM" id="SSF103515">
    <property type="entry name" value="Autotransporter"/>
    <property type="match status" value="2"/>
</dbReference>
<evidence type="ECO:0000313" key="3">
    <source>
        <dbReference type="EMBL" id="PIL19643.1"/>
    </source>
</evidence>
<dbReference type="Proteomes" id="UP000231259">
    <property type="component" value="Unassembled WGS sequence"/>
</dbReference>
<dbReference type="OrthoDB" id="7802788at2"/>
<evidence type="ECO:0000313" key="4">
    <source>
        <dbReference type="Proteomes" id="UP000231259"/>
    </source>
</evidence>
<dbReference type="Pfam" id="PF03797">
    <property type="entry name" value="Autotransporter"/>
    <property type="match status" value="1"/>
</dbReference>
<name>A0A2G8RDR9_9RHOB</name>
<keyword evidence="4" id="KW-1185">Reference proteome</keyword>
<dbReference type="EMBL" id="AWWI01000096">
    <property type="protein sequence ID" value="PIL19643.1"/>
    <property type="molecule type" value="Genomic_DNA"/>
</dbReference>